<dbReference type="HAMAP" id="MF_01038">
    <property type="entry name" value="GpmI"/>
    <property type="match status" value="1"/>
</dbReference>
<name>A0A2M7ANT0_UNCKA</name>
<comment type="function">
    <text evidence="2 9">Catalyzes the interconversion of 2-phosphoglycerate and 3-phosphoglycerate.</text>
</comment>
<dbReference type="InterPro" id="IPR017850">
    <property type="entry name" value="Alkaline_phosphatase_core_sf"/>
</dbReference>
<feature type="binding site" evidence="9 12">
    <location>
        <position position="193"/>
    </location>
    <ligand>
        <name>substrate</name>
    </ligand>
</feature>
<dbReference type="PIRSF" id="PIRSF001492">
    <property type="entry name" value="IPGAM"/>
    <property type="match status" value="1"/>
</dbReference>
<protein>
    <recommendedName>
        <fullName evidence="9 10">2,3-bisphosphoglycerate-independent phosphoglycerate mutase</fullName>
        <shortName evidence="9">BPG-independent PGAM</shortName>
        <shortName evidence="9">Phosphoglyceromutase</shortName>
        <shortName evidence="9">iPGM</shortName>
        <ecNumber evidence="9 10">5.4.2.12</ecNumber>
    </recommendedName>
</protein>
<dbReference type="AlphaFoldDB" id="A0A2M7ANT0"/>
<evidence type="ECO:0000256" key="9">
    <source>
        <dbReference type="HAMAP-Rule" id="MF_01038"/>
    </source>
</evidence>
<dbReference type="GO" id="GO:0006007">
    <property type="term" value="P:glucose catabolic process"/>
    <property type="evidence" value="ECO:0007669"/>
    <property type="project" value="InterPro"/>
</dbReference>
<dbReference type="PANTHER" id="PTHR31637:SF0">
    <property type="entry name" value="2,3-BISPHOSPHOGLYCERATE-INDEPENDENT PHOSPHOGLYCERATE MUTASE"/>
    <property type="match status" value="1"/>
</dbReference>
<feature type="binding site" evidence="9 13">
    <location>
        <position position="465"/>
    </location>
    <ligand>
        <name>Mn(2+)</name>
        <dbReference type="ChEBI" id="CHEBI:29035"/>
        <label>2</label>
    </ligand>
</feature>
<dbReference type="EMBL" id="PEWD01000035">
    <property type="protein sequence ID" value="PIU69049.1"/>
    <property type="molecule type" value="Genomic_DNA"/>
</dbReference>
<evidence type="ECO:0000256" key="11">
    <source>
        <dbReference type="PIRSR" id="PIRSR001492-1"/>
    </source>
</evidence>
<feature type="binding site" evidence="9 12">
    <location>
        <position position="356"/>
    </location>
    <ligand>
        <name>substrate</name>
    </ligand>
</feature>
<dbReference type="EC" id="5.4.2.12" evidence="9 10"/>
<evidence type="ECO:0000256" key="8">
    <source>
        <dbReference type="ARBA" id="ARBA00023235"/>
    </source>
</evidence>
<evidence type="ECO:0000256" key="2">
    <source>
        <dbReference type="ARBA" id="ARBA00002315"/>
    </source>
</evidence>
<dbReference type="InterPro" id="IPR005995">
    <property type="entry name" value="Pgm_bpd_ind"/>
</dbReference>
<dbReference type="Pfam" id="PF06415">
    <property type="entry name" value="iPGM_N"/>
    <property type="match status" value="1"/>
</dbReference>
<feature type="binding site" evidence="9 12">
    <location>
        <position position="125"/>
    </location>
    <ligand>
        <name>substrate</name>
    </ligand>
</feature>
<evidence type="ECO:0000259" key="15">
    <source>
        <dbReference type="Pfam" id="PF06415"/>
    </source>
</evidence>
<evidence type="ECO:0000256" key="3">
    <source>
        <dbReference type="ARBA" id="ARBA00004798"/>
    </source>
</evidence>
<dbReference type="Proteomes" id="UP000229916">
    <property type="component" value="Unassembled WGS sequence"/>
</dbReference>
<comment type="cofactor">
    <cofactor evidence="9">
        <name>Mn(2+)</name>
        <dbReference type="ChEBI" id="CHEBI:29035"/>
    </cofactor>
    <text evidence="9">Binds 2 manganese ions per subunit.</text>
</comment>
<proteinExistence type="inferred from homology"/>
<evidence type="ECO:0000256" key="7">
    <source>
        <dbReference type="ARBA" id="ARBA00023211"/>
    </source>
</evidence>
<keyword evidence="5 9" id="KW-0479">Metal-binding</keyword>
<evidence type="ECO:0000313" key="16">
    <source>
        <dbReference type="EMBL" id="PIU69049.1"/>
    </source>
</evidence>
<feature type="binding site" evidence="9 13">
    <location>
        <position position="14"/>
    </location>
    <ligand>
        <name>Mn(2+)</name>
        <dbReference type="ChEBI" id="CHEBI:29035"/>
        <label>2</label>
    </ligand>
</feature>
<evidence type="ECO:0000256" key="5">
    <source>
        <dbReference type="ARBA" id="ARBA00022723"/>
    </source>
</evidence>
<dbReference type="GO" id="GO:0004619">
    <property type="term" value="F:phosphoglycerate mutase activity"/>
    <property type="evidence" value="ECO:0007669"/>
    <property type="project" value="UniProtKB-UniRule"/>
</dbReference>
<sequence>MKTPVKPVILIVLDGWGLAPQNKGNAIEAAKKPYFDYLYQSFPHTQLQAAGEAIGLPHKEDGNSEVGHLNLGAGRIVYQNIVRINLSIADGTFIKNQAFLEAVKHTKKNNSALHLLGLIGTGSVHSSFEHLISLLWFCRERGVDKVFIHLITDGRDSPPHAVTTLVRILEEKLVYIQLGKIASVIGRYYAMDRDFHWDRTEKAYNCLTVGSPQVSRSAVNAVQKSYKAGITDEFISPVSIVNREKKPIGLVKNNDAVIFFNYREDRARQLTKAFVLPEFETTKIFHQGIPLQKGDLGKTFQRENRIKNLFFVTMIEYEKNLPVSAVAFPTVIVPKPLSQILAAKHKKQFHIAETEKYAHVTYFFNGGREDPFPYEDRVLIPSPPVPTYDLKPEMSAQELTEITIERLEMQIYDFMIVNYANPDMVAHTGDFKATVQAIETVDGCLKQLVNAIMNINGIAIVTADHGNAEELLGQGREIDTKHSNNLVPFILVGKELLHQKLELKNGILADVAPTILYLMGIPKPKEMTGMNLIAG</sequence>
<dbReference type="CDD" id="cd16010">
    <property type="entry name" value="iPGM"/>
    <property type="match status" value="1"/>
</dbReference>
<keyword evidence="8 9" id="KW-0413">Isomerase</keyword>
<dbReference type="GO" id="GO:0005829">
    <property type="term" value="C:cytosol"/>
    <property type="evidence" value="ECO:0007669"/>
    <property type="project" value="TreeGrafter"/>
</dbReference>
<dbReference type="SUPFAM" id="SSF64158">
    <property type="entry name" value="2,3-Bisphosphoglycerate-independent phosphoglycerate mutase, substrate-binding domain"/>
    <property type="match status" value="1"/>
</dbReference>
<dbReference type="Gene3D" id="3.40.1450.10">
    <property type="entry name" value="BPG-independent phosphoglycerate mutase, domain B"/>
    <property type="match status" value="1"/>
</dbReference>
<feature type="domain" description="BPG-independent PGAM N-terminal" evidence="15">
    <location>
        <begin position="84"/>
        <end position="319"/>
    </location>
</feature>
<accession>A0A2M7ANT0</accession>
<evidence type="ECO:0000256" key="10">
    <source>
        <dbReference type="NCBIfam" id="TIGR01307"/>
    </source>
</evidence>
<comment type="similarity">
    <text evidence="4 9">Belongs to the BPG-independent phosphoglycerate mutase family.</text>
</comment>
<evidence type="ECO:0000256" key="6">
    <source>
        <dbReference type="ARBA" id="ARBA00023152"/>
    </source>
</evidence>
<dbReference type="InterPro" id="IPR006124">
    <property type="entry name" value="Metalloenzyme"/>
</dbReference>
<evidence type="ECO:0000256" key="1">
    <source>
        <dbReference type="ARBA" id="ARBA00000370"/>
    </source>
</evidence>
<feature type="binding site" evidence="9 12">
    <location>
        <begin position="263"/>
        <end position="266"/>
    </location>
    <ligand>
        <name>substrate</name>
    </ligand>
</feature>
<dbReference type="UniPathway" id="UPA00109">
    <property type="reaction ID" value="UER00186"/>
</dbReference>
<reference evidence="17" key="1">
    <citation type="submission" date="2017-09" db="EMBL/GenBank/DDBJ databases">
        <title>Depth-based differentiation of microbial function through sediment-hosted aquifers and enrichment of novel symbionts in the deep terrestrial subsurface.</title>
        <authorList>
            <person name="Probst A.J."/>
            <person name="Ladd B."/>
            <person name="Jarett J.K."/>
            <person name="Geller-Mcgrath D.E."/>
            <person name="Sieber C.M.K."/>
            <person name="Emerson J.B."/>
            <person name="Anantharaman K."/>
            <person name="Thomas B.C."/>
            <person name="Malmstrom R."/>
            <person name="Stieglmeier M."/>
            <person name="Klingl A."/>
            <person name="Woyke T."/>
            <person name="Ryan C.M."/>
            <person name="Banfield J.F."/>
        </authorList>
    </citation>
    <scope>NUCLEOTIDE SEQUENCE [LARGE SCALE GENOMIC DNA]</scope>
</reference>
<dbReference type="GO" id="GO:0030145">
    <property type="term" value="F:manganese ion binding"/>
    <property type="evidence" value="ECO:0007669"/>
    <property type="project" value="UniProtKB-UniRule"/>
</dbReference>
<feature type="binding site" evidence="9 13">
    <location>
        <position position="64"/>
    </location>
    <ligand>
        <name>Mn(2+)</name>
        <dbReference type="ChEBI" id="CHEBI:29035"/>
        <label>2</label>
    </ligand>
</feature>
<feature type="binding site" evidence="9 12">
    <location>
        <position position="187"/>
    </location>
    <ligand>
        <name>substrate</name>
    </ligand>
</feature>
<feature type="binding site" evidence="9 13">
    <location>
        <position position="427"/>
    </location>
    <ligand>
        <name>Mn(2+)</name>
        <dbReference type="ChEBI" id="CHEBI:29035"/>
        <label>1</label>
    </ligand>
</feature>
<dbReference type="GO" id="GO:0006096">
    <property type="term" value="P:glycolytic process"/>
    <property type="evidence" value="ECO:0007669"/>
    <property type="project" value="UniProtKB-UniRule"/>
</dbReference>
<evidence type="ECO:0000256" key="4">
    <source>
        <dbReference type="ARBA" id="ARBA00008819"/>
    </source>
</evidence>
<dbReference type="SUPFAM" id="SSF53649">
    <property type="entry name" value="Alkaline phosphatase-like"/>
    <property type="match status" value="1"/>
</dbReference>
<evidence type="ECO:0000259" key="14">
    <source>
        <dbReference type="Pfam" id="PF01676"/>
    </source>
</evidence>
<feature type="binding site" evidence="9 13">
    <location>
        <position position="482"/>
    </location>
    <ligand>
        <name>Mn(2+)</name>
        <dbReference type="ChEBI" id="CHEBI:29035"/>
        <label>1</label>
    </ligand>
</feature>
<dbReference type="FunFam" id="3.40.1450.10:FF:000002">
    <property type="entry name" value="2,3-bisphosphoglycerate-independent phosphoglycerate mutase"/>
    <property type="match status" value="1"/>
</dbReference>
<feature type="binding site" evidence="9 12">
    <location>
        <begin position="155"/>
        <end position="156"/>
    </location>
    <ligand>
        <name>substrate</name>
    </ligand>
</feature>
<feature type="binding site" evidence="9 13">
    <location>
        <position position="464"/>
    </location>
    <ligand>
        <name>Mn(2+)</name>
        <dbReference type="ChEBI" id="CHEBI:29035"/>
        <label>2</label>
    </ligand>
</feature>
<comment type="pathway">
    <text evidence="3 9">Carbohydrate degradation; glycolysis; pyruvate from D-glyceraldehyde 3-phosphate: step 3/5.</text>
</comment>
<keyword evidence="6 9" id="KW-0324">Glycolysis</keyword>
<dbReference type="InterPro" id="IPR011258">
    <property type="entry name" value="BPG-indep_PGM_N"/>
</dbReference>
<comment type="subunit">
    <text evidence="9">Monomer.</text>
</comment>
<comment type="catalytic activity">
    <reaction evidence="1 9">
        <text>(2R)-2-phosphoglycerate = (2R)-3-phosphoglycerate</text>
        <dbReference type="Rhea" id="RHEA:15901"/>
        <dbReference type="ChEBI" id="CHEBI:58272"/>
        <dbReference type="ChEBI" id="CHEBI:58289"/>
        <dbReference type="EC" id="5.4.2.12"/>
    </reaction>
</comment>
<keyword evidence="7 9" id="KW-0464">Manganese</keyword>
<feature type="binding site" evidence="9 13">
    <location>
        <position position="423"/>
    </location>
    <ligand>
        <name>Mn(2+)</name>
        <dbReference type="ChEBI" id="CHEBI:29035"/>
        <label>1</label>
    </ligand>
</feature>
<comment type="caution">
    <text evidence="16">The sequence shown here is derived from an EMBL/GenBank/DDBJ whole genome shotgun (WGS) entry which is preliminary data.</text>
</comment>
<dbReference type="InterPro" id="IPR036646">
    <property type="entry name" value="PGAM_B_sf"/>
</dbReference>
<evidence type="ECO:0000256" key="12">
    <source>
        <dbReference type="PIRSR" id="PIRSR001492-2"/>
    </source>
</evidence>
<organism evidence="16 17">
    <name type="scientific">candidate division WWE3 bacterium CG06_land_8_20_14_3_00_42_16</name>
    <dbReference type="NCBI Taxonomy" id="1975083"/>
    <lineage>
        <taxon>Bacteria</taxon>
        <taxon>Katanobacteria</taxon>
    </lineage>
</organism>
<dbReference type="Pfam" id="PF01676">
    <property type="entry name" value="Metalloenzyme"/>
    <property type="match status" value="1"/>
</dbReference>
<gene>
    <name evidence="9" type="primary">gpmI</name>
    <name evidence="16" type="ORF">COS81_01730</name>
</gene>
<dbReference type="PANTHER" id="PTHR31637">
    <property type="entry name" value="2,3-BISPHOSPHOGLYCERATE-INDEPENDENT PHOSPHOGLYCERATE MUTASE"/>
    <property type="match status" value="1"/>
</dbReference>
<dbReference type="NCBIfam" id="TIGR01307">
    <property type="entry name" value="pgm_bpd_ind"/>
    <property type="match status" value="1"/>
</dbReference>
<evidence type="ECO:0000256" key="13">
    <source>
        <dbReference type="PIRSR" id="PIRSR001492-3"/>
    </source>
</evidence>
<feature type="active site" description="Phosphoserine intermediate" evidence="9 11">
    <location>
        <position position="64"/>
    </location>
</feature>
<evidence type="ECO:0000313" key="17">
    <source>
        <dbReference type="Proteomes" id="UP000229916"/>
    </source>
</evidence>
<feature type="domain" description="Metalloenzyme" evidence="14">
    <location>
        <begin position="6"/>
        <end position="522"/>
    </location>
</feature>
<dbReference type="Gene3D" id="3.40.720.10">
    <property type="entry name" value="Alkaline Phosphatase, subunit A"/>
    <property type="match status" value="1"/>
</dbReference>